<keyword evidence="6 8" id="KW-0472">Membrane</keyword>
<sequence>MHPDWKSCQAAAEQSLRCQIITTGIIMNQKHFAVSRLASQITLLLAASISLPAIAQTASATSSAKPQDEIEVISVRGLRASQAKNLNNKRLAESTIDSITAEDIGKLPDTTIADSLQRVPGIQIRRSAGEGSTVNVRGMPQVTTLLNGEQFLSAGSISDVQPDFTDIPSALMAGMDVLKSPMATTLAGGISGTVDLKTARPFSLEEGLTLSGSAETSTGSYSDENDGKYSAFVGYNADKVAGIFTASYDKSNLANYRFGAPHEGWASAFGEGKDCFPCAGGNGRDLNGDGDLNDSYFGFIDYGNMNRFNERERTGLSASVQADLGQGFELSGDAFYTKMEDAERSQGLVADNAWSDYGWVRPENLEDRGKNEAGGTFYTSKKVTLNAPRVNAYSESQTNDRDSLNLNLKLAYNNGDALSGSFRVLHGQADRAHTENVAQGYLTSGAQHGLMRRDAKGIEPVNPRGYGPARPQVVFDTSGKHPQLTFPNVGTEVFGSDIKRYNIVSTYSENNFDEEGTLDVVRADGNYKFDTEHLQSVDFGVRHGARDVTRDTWIMTAPFTLGGVTKDVMWKDSGATFADTNGDGTIDVGKGDLTLGKPWFFTDLPAGWVTQVKDFGPVSGNGIYFVDPKVMDDPWAFQNALYPNNKKIANPNDSYKVDERTQSAYFKANFSSSAGAMSYNANIGLQYVRTELDINQNELGDDACVLCTARIDSGDINTKRTFNDLLPSANLAVNLSENLIFRSGYGKTMTRLDLGRLGRGLSVGRTRAGERAADLGVSPDTMVAVDATQNGNPQLNPWYSDNIDLGLEYYFGSAGMVSASIFNMNIDSFIETGSSTIRVKDGDGVERRAVPVKGDVNGKGGTIKGVEVAYQQSFDFLPDFWSGLGAGLNMTYAPSESGAVDFYKATLPIADNSERSGNAVLWYERSGLQLRIAANYRSERLASNGTVFGVSSRLPIWTEPTTYIDLSGSYDITDNFTGYASISNLTEEYENNYLQWEGNVISQNIYERRVTLGVRARF</sequence>
<dbReference type="SUPFAM" id="SSF56935">
    <property type="entry name" value="Porins"/>
    <property type="match status" value="1"/>
</dbReference>
<evidence type="ECO:0000313" key="12">
    <source>
        <dbReference type="EMBL" id="RVU35645.1"/>
    </source>
</evidence>
<evidence type="ECO:0000256" key="7">
    <source>
        <dbReference type="ARBA" id="ARBA00023237"/>
    </source>
</evidence>
<keyword evidence="4 8" id="KW-0812">Transmembrane</keyword>
<evidence type="ECO:0000313" key="13">
    <source>
        <dbReference type="Proteomes" id="UP000283077"/>
    </source>
</evidence>
<comment type="subcellular location">
    <subcellularLocation>
        <location evidence="1 8">Cell outer membrane</location>
        <topology evidence="1 8">Multi-pass membrane protein</topology>
    </subcellularLocation>
</comment>
<gene>
    <name evidence="12" type="ORF">EOE67_12505</name>
</gene>
<dbReference type="Pfam" id="PF00593">
    <property type="entry name" value="TonB_dep_Rec_b-barrel"/>
    <property type="match status" value="1"/>
</dbReference>
<evidence type="ECO:0000256" key="2">
    <source>
        <dbReference type="ARBA" id="ARBA00022448"/>
    </source>
</evidence>
<dbReference type="OrthoDB" id="99276at2"/>
<feature type="domain" description="TonB-dependent receptor plug" evidence="11">
    <location>
        <begin position="92"/>
        <end position="188"/>
    </location>
</feature>
<proteinExistence type="inferred from homology"/>
<evidence type="ECO:0000259" key="11">
    <source>
        <dbReference type="Pfam" id="PF07715"/>
    </source>
</evidence>
<organism evidence="12 13">
    <name type="scientific">Rheinheimera riviphila</name>
    <dbReference type="NCBI Taxonomy" id="1834037"/>
    <lineage>
        <taxon>Bacteria</taxon>
        <taxon>Pseudomonadati</taxon>
        <taxon>Pseudomonadota</taxon>
        <taxon>Gammaproteobacteria</taxon>
        <taxon>Chromatiales</taxon>
        <taxon>Chromatiaceae</taxon>
        <taxon>Rheinheimera</taxon>
    </lineage>
</organism>
<dbReference type="InterPro" id="IPR036942">
    <property type="entry name" value="Beta-barrel_TonB_sf"/>
</dbReference>
<evidence type="ECO:0000256" key="3">
    <source>
        <dbReference type="ARBA" id="ARBA00022452"/>
    </source>
</evidence>
<dbReference type="Proteomes" id="UP000283077">
    <property type="component" value="Unassembled WGS sequence"/>
</dbReference>
<comment type="similarity">
    <text evidence="8 9">Belongs to the TonB-dependent receptor family.</text>
</comment>
<keyword evidence="12" id="KW-0675">Receptor</keyword>
<dbReference type="NCBIfam" id="TIGR01782">
    <property type="entry name" value="TonB-Xanth-Caul"/>
    <property type="match status" value="1"/>
</dbReference>
<keyword evidence="13" id="KW-1185">Reference proteome</keyword>
<dbReference type="Gene3D" id="2.40.170.20">
    <property type="entry name" value="TonB-dependent receptor, beta-barrel domain"/>
    <property type="match status" value="1"/>
</dbReference>
<dbReference type="InterPro" id="IPR039426">
    <property type="entry name" value="TonB-dep_rcpt-like"/>
</dbReference>
<dbReference type="PANTHER" id="PTHR40980:SF3">
    <property type="entry name" value="TONB-DEPENDENT RECEPTOR-LIKE BETA-BARREL DOMAIN-CONTAINING PROTEIN"/>
    <property type="match status" value="1"/>
</dbReference>
<evidence type="ECO:0000256" key="4">
    <source>
        <dbReference type="ARBA" id="ARBA00022692"/>
    </source>
</evidence>
<evidence type="ECO:0000259" key="10">
    <source>
        <dbReference type="Pfam" id="PF00593"/>
    </source>
</evidence>
<dbReference type="PANTHER" id="PTHR40980">
    <property type="entry name" value="PLUG DOMAIN-CONTAINING PROTEIN"/>
    <property type="match status" value="1"/>
</dbReference>
<protein>
    <submittedName>
        <fullName evidence="12">TonB-dependent receptor</fullName>
    </submittedName>
</protein>
<evidence type="ECO:0000256" key="5">
    <source>
        <dbReference type="ARBA" id="ARBA00023077"/>
    </source>
</evidence>
<dbReference type="AlphaFoldDB" id="A0A437QMA5"/>
<dbReference type="Gene3D" id="2.170.130.10">
    <property type="entry name" value="TonB-dependent receptor, plug domain"/>
    <property type="match status" value="1"/>
</dbReference>
<dbReference type="PROSITE" id="PS52016">
    <property type="entry name" value="TONB_DEPENDENT_REC_3"/>
    <property type="match status" value="1"/>
</dbReference>
<name>A0A437QMA5_9GAMM</name>
<dbReference type="InterPro" id="IPR000531">
    <property type="entry name" value="Beta-barrel_TonB"/>
</dbReference>
<accession>A0A437QMA5</accession>
<evidence type="ECO:0000256" key="1">
    <source>
        <dbReference type="ARBA" id="ARBA00004571"/>
    </source>
</evidence>
<evidence type="ECO:0000256" key="6">
    <source>
        <dbReference type="ARBA" id="ARBA00023136"/>
    </source>
</evidence>
<evidence type="ECO:0000256" key="9">
    <source>
        <dbReference type="RuleBase" id="RU003357"/>
    </source>
</evidence>
<evidence type="ECO:0000256" key="8">
    <source>
        <dbReference type="PROSITE-ProRule" id="PRU01360"/>
    </source>
</evidence>
<keyword evidence="2 8" id="KW-0813">Transport</keyword>
<keyword evidence="5 9" id="KW-0798">TonB box</keyword>
<comment type="caution">
    <text evidence="12">The sequence shown here is derived from an EMBL/GenBank/DDBJ whole genome shotgun (WGS) entry which is preliminary data.</text>
</comment>
<dbReference type="InterPro" id="IPR037066">
    <property type="entry name" value="Plug_dom_sf"/>
</dbReference>
<keyword evidence="3 8" id="KW-1134">Transmembrane beta strand</keyword>
<dbReference type="Pfam" id="PF07715">
    <property type="entry name" value="Plug"/>
    <property type="match status" value="1"/>
</dbReference>
<dbReference type="GO" id="GO:0009279">
    <property type="term" value="C:cell outer membrane"/>
    <property type="evidence" value="ECO:0007669"/>
    <property type="project" value="UniProtKB-SubCell"/>
</dbReference>
<dbReference type="EMBL" id="SACS01000013">
    <property type="protein sequence ID" value="RVU35645.1"/>
    <property type="molecule type" value="Genomic_DNA"/>
</dbReference>
<reference evidence="12 13" key="1">
    <citation type="submission" date="2019-01" db="EMBL/GenBank/DDBJ databases">
        <authorList>
            <person name="Chen W.-M."/>
        </authorList>
    </citation>
    <scope>NUCLEOTIDE SEQUENCE [LARGE SCALE GENOMIC DNA]</scope>
    <source>
        <strain evidence="12 13">KYPC3</strain>
    </source>
</reference>
<dbReference type="InterPro" id="IPR010104">
    <property type="entry name" value="TonB_rcpt_bac"/>
</dbReference>
<feature type="domain" description="TonB-dependent receptor-like beta-barrel" evidence="10">
    <location>
        <begin position="496"/>
        <end position="985"/>
    </location>
</feature>
<keyword evidence="7 8" id="KW-0998">Cell outer membrane</keyword>
<dbReference type="InterPro" id="IPR012910">
    <property type="entry name" value="Plug_dom"/>
</dbReference>